<keyword evidence="6" id="KW-0808">Transferase</keyword>
<dbReference type="SUPFAM" id="SSF52242">
    <property type="entry name" value="Cobalamin (vitamin B12)-binding domain"/>
    <property type="match status" value="1"/>
</dbReference>
<dbReference type="GO" id="GO:0050897">
    <property type="term" value="F:cobalt ion binding"/>
    <property type="evidence" value="ECO:0007669"/>
    <property type="project" value="InterPro"/>
</dbReference>
<accession>A0A3E2BN18</accession>
<dbReference type="InterPro" id="IPR006158">
    <property type="entry name" value="Cobalamin-bd"/>
</dbReference>
<keyword evidence="3" id="KW-0170">Cobalt</keyword>
<feature type="domain" description="B12-binding N-terminal" evidence="5">
    <location>
        <begin position="1"/>
        <end position="93"/>
    </location>
</feature>
<dbReference type="InterPro" id="IPR036724">
    <property type="entry name" value="Cobalamin-bd_sf"/>
</dbReference>
<comment type="similarity">
    <text evidence="1">Belongs to the methylamine corrinoid protein family.</text>
</comment>
<dbReference type="SUPFAM" id="SSF47644">
    <property type="entry name" value="Methionine synthase domain"/>
    <property type="match status" value="1"/>
</dbReference>
<dbReference type="PROSITE" id="PS51332">
    <property type="entry name" value="B12_BINDING"/>
    <property type="match status" value="1"/>
</dbReference>
<dbReference type="Pfam" id="PF02607">
    <property type="entry name" value="B12-binding_2"/>
    <property type="match status" value="1"/>
</dbReference>
<protein>
    <submittedName>
        <fullName evidence="6">5-methyltetrahydrofolate--homocysteine methyltransferase</fullName>
    </submittedName>
</protein>
<dbReference type="InterPro" id="IPR012741">
    <property type="entry name" value="Corrinoid_p"/>
</dbReference>
<keyword evidence="2" id="KW-0479">Metal-binding</keyword>
<dbReference type="GO" id="GO:0008705">
    <property type="term" value="F:methionine synthase activity"/>
    <property type="evidence" value="ECO:0007669"/>
    <property type="project" value="TreeGrafter"/>
</dbReference>
<evidence type="ECO:0000256" key="1">
    <source>
        <dbReference type="ARBA" id="ARBA00010854"/>
    </source>
</evidence>
<dbReference type="Proteomes" id="UP000257323">
    <property type="component" value="Unassembled WGS sequence"/>
</dbReference>
<proteinExistence type="inferred from homology"/>
<feature type="domain" description="B12-binding" evidence="4">
    <location>
        <begin position="95"/>
        <end position="224"/>
    </location>
</feature>
<evidence type="ECO:0000313" key="7">
    <source>
        <dbReference type="Proteomes" id="UP000257323"/>
    </source>
</evidence>
<dbReference type="InterPro" id="IPR003759">
    <property type="entry name" value="Cbl-bd_cap"/>
</dbReference>
<comment type="caution">
    <text evidence="6">The sequence shown here is derived from an EMBL/GenBank/DDBJ whole genome shotgun (WGS) entry which is preliminary data.</text>
</comment>
<dbReference type="InterPro" id="IPR036594">
    <property type="entry name" value="Meth_synthase_dom"/>
</dbReference>
<name>A0A3E2BN18_9BACT</name>
<dbReference type="CDD" id="cd02070">
    <property type="entry name" value="corrinoid_protein_B12-BD"/>
    <property type="match status" value="1"/>
</dbReference>
<dbReference type="GO" id="GO:0015948">
    <property type="term" value="P:methanogenesis"/>
    <property type="evidence" value="ECO:0007669"/>
    <property type="project" value="InterPro"/>
</dbReference>
<dbReference type="GO" id="GO:0050667">
    <property type="term" value="P:homocysteine metabolic process"/>
    <property type="evidence" value="ECO:0007669"/>
    <property type="project" value="TreeGrafter"/>
</dbReference>
<dbReference type="SMART" id="SM01018">
    <property type="entry name" value="B12-binding_2"/>
    <property type="match status" value="1"/>
</dbReference>
<dbReference type="Gene3D" id="3.40.50.280">
    <property type="entry name" value="Cobalamin-binding domain"/>
    <property type="match status" value="1"/>
</dbReference>
<dbReference type="GO" id="GO:0005829">
    <property type="term" value="C:cytosol"/>
    <property type="evidence" value="ECO:0007669"/>
    <property type="project" value="TreeGrafter"/>
</dbReference>
<dbReference type="InterPro" id="IPR050554">
    <property type="entry name" value="Met_Synthase/Corrinoid"/>
</dbReference>
<evidence type="ECO:0000256" key="2">
    <source>
        <dbReference type="ARBA" id="ARBA00022723"/>
    </source>
</evidence>
<dbReference type="GO" id="GO:0032259">
    <property type="term" value="P:methylation"/>
    <property type="evidence" value="ECO:0007669"/>
    <property type="project" value="UniProtKB-KW"/>
</dbReference>
<dbReference type="GO" id="GO:0046653">
    <property type="term" value="P:tetrahydrofolate metabolic process"/>
    <property type="evidence" value="ECO:0007669"/>
    <property type="project" value="TreeGrafter"/>
</dbReference>
<evidence type="ECO:0000259" key="4">
    <source>
        <dbReference type="PROSITE" id="PS51332"/>
    </source>
</evidence>
<evidence type="ECO:0000259" key="5">
    <source>
        <dbReference type="PROSITE" id="PS51337"/>
    </source>
</evidence>
<organism evidence="6 7">
    <name type="scientific">Candidatus Saccharicenans subterraneus</name>
    <dbReference type="NCBI Taxonomy" id="2508984"/>
    <lineage>
        <taxon>Bacteria</taxon>
        <taxon>Candidatus Aminicenantota</taxon>
        <taxon>Candidatus Aminicenantia</taxon>
        <taxon>Candidatus Aminicenantales</taxon>
        <taxon>Candidatus Saccharicenantaceae</taxon>
        <taxon>Candidatus Saccharicenans</taxon>
    </lineage>
</organism>
<dbReference type="PANTHER" id="PTHR45833:SF1">
    <property type="entry name" value="METHIONINE SYNTHASE"/>
    <property type="match status" value="1"/>
</dbReference>
<dbReference type="Pfam" id="PF02310">
    <property type="entry name" value="B12-binding"/>
    <property type="match status" value="1"/>
</dbReference>
<dbReference type="AlphaFoldDB" id="A0A3E2BN18"/>
<evidence type="ECO:0000313" key="6">
    <source>
        <dbReference type="EMBL" id="RFT16104.1"/>
    </source>
</evidence>
<dbReference type="GO" id="GO:0031419">
    <property type="term" value="F:cobalamin binding"/>
    <property type="evidence" value="ECO:0007669"/>
    <property type="project" value="InterPro"/>
</dbReference>
<dbReference type="Gene3D" id="1.10.1240.10">
    <property type="entry name" value="Methionine synthase domain"/>
    <property type="match status" value="1"/>
</dbReference>
<keyword evidence="6" id="KW-0489">Methyltransferase</keyword>
<dbReference type="PROSITE" id="PS51337">
    <property type="entry name" value="B12_BINDING_NTER"/>
    <property type="match status" value="1"/>
</dbReference>
<dbReference type="NCBIfam" id="TIGR02370">
    <property type="entry name" value="pyl_corrinoid"/>
    <property type="match status" value="1"/>
</dbReference>
<evidence type="ECO:0000256" key="3">
    <source>
        <dbReference type="ARBA" id="ARBA00023285"/>
    </source>
</evidence>
<dbReference type="EMBL" id="QUAH01000005">
    <property type="protein sequence ID" value="RFT16104.1"/>
    <property type="molecule type" value="Genomic_DNA"/>
</dbReference>
<gene>
    <name evidence="6" type="ORF">OP8BY_2110</name>
</gene>
<dbReference type="FunFam" id="3.40.50.280:FF:000003">
    <property type="entry name" value="Dimethylamine methyltransferase corrinoid protein"/>
    <property type="match status" value="1"/>
</dbReference>
<reference evidence="6 7" key="1">
    <citation type="submission" date="2018-08" db="EMBL/GenBank/DDBJ databases">
        <title>Genome analysis of the thermophilic bacterium of the candidate phylum Aminicenantes from deep subsurface aquifer revealed its physiology and ecological role.</title>
        <authorList>
            <person name="Kadnikov V.V."/>
            <person name="Mardanov A.V."/>
            <person name="Beletsky A.V."/>
            <person name="Karnachuk O.V."/>
            <person name="Ravin N.V."/>
        </authorList>
    </citation>
    <scope>NUCLEOTIDE SEQUENCE [LARGE SCALE GENOMIC DNA]</scope>
    <source>
        <strain evidence="6">BY38</strain>
    </source>
</reference>
<sequence length="224" mass="23746">MKPEPNSHLQALSQAIVQGLVDEAGPLAEKALDAGLKPLQVIEQACVPAIEEVGRLWEAGDYFLPELIAGAEAMKAAMTVLQEALKSSGQSLKSAGRVVIGTVEGDIHDIGKNMVASMLRASGFEVIDLGADVKVERFVETAEREKADIIALSALLTTTMLNQKRVVELLVSRGLKDRFKVMVGGAPVTEKFAREIGADGYGESAVQAVSVARNLLSGRGGKHD</sequence>
<dbReference type="PANTHER" id="PTHR45833">
    <property type="entry name" value="METHIONINE SYNTHASE"/>
    <property type="match status" value="1"/>
</dbReference>